<organism evidence="4 5">
    <name type="scientific">Candidatus Methylacidithermus pantelleriae</name>
    <dbReference type="NCBI Taxonomy" id="2744239"/>
    <lineage>
        <taxon>Bacteria</taxon>
        <taxon>Pseudomonadati</taxon>
        <taxon>Verrucomicrobiota</taxon>
        <taxon>Methylacidiphilae</taxon>
        <taxon>Methylacidiphilales</taxon>
        <taxon>Methylacidiphilaceae</taxon>
        <taxon>Candidatus Methylacidithermus</taxon>
    </lineage>
</organism>
<keyword evidence="1 4" id="KW-0808">Transferase</keyword>
<evidence type="ECO:0000259" key="3">
    <source>
        <dbReference type="Pfam" id="PF00294"/>
    </source>
</evidence>
<protein>
    <submittedName>
        <fullName evidence="4">ADP-heptose synthase / D-glycero-beta-D-manno-heptose 7-phosphate kinase</fullName>
        <ecNumber evidence="4">2.7.-.-</ecNumber>
    </submittedName>
</protein>
<evidence type="ECO:0000313" key="4">
    <source>
        <dbReference type="EMBL" id="CAF0693985.1"/>
    </source>
</evidence>
<dbReference type="InterPro" id="IPR011913">
    <property type="entry name" value="RfaE_dom_I"/>
</dbReference>
<dbReference type="CDD" id="cd01172">
    <property type="entry name" value="RfaE_like"/>
    <property type="match status" value="1"/>
</dbReference>
<evidence type="ECO:0000256" key="2">
    <source>
        <dbReference type="ARBA" id="ARBA00022777"/>
    </source>
</evidence>
<comment type="caution">
    <text evidence="4">The sequence shown here is derived from an EMBL/GenBank/DDBJ whole genome shotgun (WGS) entry which is preliminary data.</text>
</comment>
<dbReference type="SUPFAM" id="SSF53613">
    <property type="entry name" value="Ribokinase-like"/>
    <property type="match status" value="1"/>
</dbReference>
<dbReference type="GO" id="GO:0033785">
    <property type="term" value="F:heptose 7-phosphate kinase activity"/>
    <property type="evidence" value="ECO:0007669"/>
    <property type="project" value="TreeGrafter"/>
</dbReference>
<name>A0A8J2BKP5_9BACT</name>
<dbReference type="EMBL" id="CAJNOB010000007">
    <property type="protein sequence ID" value="CAF0693985.1"/>
    <property type="molecule type" value="Genomic_DNA"/>
</dbReference>
<reference evidence="4" key="1">
    <citation type="submission" date="2021-02" db="EMBL/GenBank/DDBJ databases">
        <authorList>
            <person name="Cremers G."/>
            <person name="Picone N."/>
        </authorList>
    </citation>
    <scope>NUCLEOTIDE SEQUENCE</scope>
    <source>
        <strain evidence="4">PQ17</strain>
    </source>
</reference>
<keyword evidence="5" id="KW-1185">Reference proteome</keyword>
<dbReference type="InterPro" id="IPR029056">
    <property type="entry name" value="Ribokinase-like"/>
</dbReference>
<dbReference type="Proteomes" id="UP000663859">
    <property type="component" value="Unassembled WGS sequence"/>
</dbReference>
<dbReference type="PANTHER" id="PTHR46969:SF1">
    <property type="entry name" value="BIFUNCTIONAL PROTEIN HLDE"/>
    <property type="match status" value="1"/>
</dbReference>
<evidence type="ECO:0000256" key="1">
    <source>
        <dbReference type="ARBA" id="ARBA00022679"/>
    </source>
</evidence>
<dbReference type="Gene3D" id="3.40.1190.20">
    <property type="match status" value="1"/>
</dbReference>
<dbReference type="EC" id="2.7.-.-" evidence="4"/>
<dbReference type="GO" id="GO:0016773">
    <property type="term" value="F:phosphotransferase activity, alcohol group as acceptor"/>
    <property type="evidence" value="ECO:0007669"/>
    <property type="project" value="InterPro"/>
</dbReference>
<proteinExistence type="predicted"/>
<dbReference type="RefSeq" id="WP_174582963.1">
    <property type="nucleotide sequence ID" value="NZ_CAJNOB010000007.1"/>
</dbReference>
<dbReference type="PANTHER" id="PTHR46969">
    <property type="entry name" value="BIFUNCTIONAL PROTEIN HLDE"/>
    <property type="match status" value="1"/>
</dbReference>
<accession>A0A8J2BKP5</accession>
<dbReference type="AlphaFoldDB" id="A0A8J2BKP5"/>
<dbReference type="GO" id="GO:0005829">
    <property type="term" value="C:cytosol"/>
    <property type="evidence" value="ECO:0007669"/>
    <property type="project" value="TreeGrafter"/>
</dbReference>
<gene>
    <name evidence="4" type="ORF">MPNT_150039</name>
</gene>
<dbReference type="InterPro" id="IPR011611">
    <property type="entry name" value="PfkB_dom"/>
</dbReference>
<dbReference type="Pfam" id="PF00294">
    <property type="entry name" value="PfkB"/>
    <property type="match status" value="1"/>
</dbReference>
<dbReference type="GO" id="GO:0033786">
    <property type="term" value="F:heptose-1-phosphate adenylyltransferase activity"/>
    <property type="evidence" value="ECO:0007669"/>
    <property type="project" value="TreeGrafter"/>
</dbReference>
<evidence type="ECO:0000313" key="5">
    <source>
        <dbReference type="Proteomes" id="UP000663859"/>
    </source>
</evidence>
<keyword evidence="2 4" id="KW-0418">Kinase</keyword>
<feature type="domain" description="Carbohydrate kinase PfkB" evidence="3">
    <location>
        <begin position="19"/>
        <end position="316"/>
    </location>
</feature>
<sequence>MLESFPEVSSLFESFARLRILVVGDLMLDEYLWGRVERLSPEAPVPVVEVERTSYYPGGAANVARNVLEFTPFVVVAGVVGEDAAGQLVRKLLADAGADVSGVFALSDRPTTQKTRVIGRKQQVVRVDRESREPLPATIAGKMREFLALRLGEVDAVILEDYGKGMFTQDMADAILLACQRQKKLSVVDPCLSHAVQWVGARVVKPNRKEVLLHAKEPQREGERASLERAARLLRKSWNVWCVVVTLGEEGMLVVEPDGEHWICGIRREVFDVTGAGDTAVALLTLGLAAGLSPRQAAVIANCGASVVVGKLGTATVGREELAKALLESAPGQR</sequence>